<reference evidence="1" key="1">
    <citation type="journal article" date="2021" name="New Phytol.">
        <title>Evolutionary innovations through gain and loss of genes in the ectomycorrhizal Boletales.</title>
        <authorList>
            <person name="Wu G."/>
            <person name="Miyauchi S."/>
            <person name="Morin E."/>
            <person name="Kuo A."/>
            <person name="Drula E."/>
            <person name="Varga T."/>
            <person name="Kohler A."/>
            <person name="Feng B."/>
            <person name="Cao Y."/>
            <person name="Lipzen A."/>
            <person name="Daum C."/>
            <person name="Hundley H."/>
            <person name="Pangilinan J."/>
            <person name="Johnson J."/>
            <person name="Barry K."/>
            <person name="LaButti K."/>
            <person name="Ng V."/>
            <person name="Ahrendt S."/>
            <person name="Min B."/>
            <person name="Choi I.G."/>
            <person name="Park H."/>
            <person name="Plett J.M."/>
            <person name="Magnuson J."/>
            <person name="Spatafora J.W."/>
            <person name="Nagy L.G."/>
            <person name="Henrissat B."/>
            <person name="Grigoriev I.V."/>
            <person name="Yang Z.L."/>
            <person name="Xu J."/>
            <person name="Martin F.M."/>
        </authorList>
    </citation>
    <scope>NUCLEOTIDE SEQUENCE</scope>
    <source>
        <strain evidence="1">KUC20120723A-06</strain>
    </source>
</reference>
<accession>A0ACB8BMP9</accession>
<comment type="caution">
    <text evidence="1">The sequence shown here is derived from an EMBL/GenBank/DDBJ whole genome shotgun (WGS) entry which is preliminary data.</text>
</comment>
<dbReference type="EMBL" id="MU266388">
    <property type="protein sequence ID" value="KAH7926128.1"/>
    <property type="molecule type" value="Genomic_DNA"/>
</dbReference>
<name>A0ACB8BMP9_9AGAM</name>
<gene>
    <name evidence="1" type="ORF">BV22DRAFT_1046256</name>
</gene>
<sequence length="169" mass="18518">MAITLQDRAEIIQLTPVDGSTCSLARECFCIEDTTTAQRDGGRVPVTEIGPWRSATSSSLPDAKVNILQDLPMQQSHRDMKSYLRQSNNRAVKPVILPALGQSECLPWPILDTAAIRALGDDSGRAFSSGASVLPPRKSMMVFENRSSLSVLGAREGFDYLHDLNIHHL</sequence>
<protein>
    <submittedName>
        <fullName evidence="1">Uncharacterized protein</fullName>
    </submittedName>
</protein>
<evidence type="ECO:0000313" key="2">
    <source>
        <dbReference type="Proteomes" id="UP000790709"/>
    </source>
</evidence>
<dbReference type="Proteomes" id="UP000790709">
    <property type="component" value="Unassembled WGS sequence"/>
</dbReference>
<evidence type="ECO:0000313" key="1">
    <source>
        <dbReference type="EMBL" id="KAH7926128.1"/>
    </source>
</evidence>
<organism evidence="1 2">
    <name type="scientific">Leucogyrophana mollusca</name>
    <dbReference type="NCBI Taxonomy" id="85980"/>
    <lineage>
        <taxon>Eukaryota</taxon>
        <taxon>Fungi</taxon>
        <taxon>Dikarya</taxon>
        <taxon>Basidiomycota</taxon>
        <taxon>Agaricomycotina</taxon>
        <taxon>Agaricomycetes</taxon>
        <taxon>Agaricomycetidae</taxon>
        <taxon>Boletales</taxon>
        <taxon>Boletales incertae sedis</taxon>
        <taxon>Leucogyrophana</taxon>
    </lineage>
</organism>
<proteinExistence type="predicted"/>
<keyword evidence="2" id="KW-1185">Reference proteome</keyword>